<dbReference type="Proteomes" id="UP000799778">
    <property type="component" value="Unassembled WGS sequence"/>
</dbReference>
<dbReference type="PANTHER" id="PTHR33112">
    <property type="entry name" value="DOMAIN PROTEIN, PUTATIVE-RELATED"/>
    <property type="match status" value="1"/>
</dbReference>
<proteinExistence type="predicted"/>
<dbReference type="OrthoDB" id="2958217at2759"/>
<name>A0A6A5XME2_9PLEO</name>
<evidence type="ECO:0000313" key="3">
    <source>
        <dbReference type="Proteomes" id="UP000799778"/>
    </source>
</evidence>
<dbReference type="Pfam" id="PF06985">
    <property type="entry name" value="HET"/>
    <property type="match status" value="1"/>
</dbReference>
<protein>
    <submittedName>
        <fullName evidence="2">HET-domain-containing protein</fullName>
    </submittedName>
</protein>
<feature type="domain" description="Heterokaryon incompatibility" evidence="1">
    <location>
        <begin position="199"/>
        <end position="352"/>
    </location>
</feature>
<dbReference type="AlphaFoldDB" id="A0A6A5XME2"/>
<evidence type="ECO:0000313" key="2">
    <source>
        <dbReference type="EMBL" id="KAF2013981.1"/>
    </source>
</evidence>
<sequence length="693" mass="78202">MSNDISEPFSEDCIESLASTLCKECDRLLQHAASMRKDCAVVELKLERLWGEIRQSAKQCRLCRSILREEMPFQPPDEDSSMISMSPKDYNQSISSGAVGYWLSVFTKSGCGGSRIVPFYPVHEKKSPIPQFLTDYEYASRTDAPSVAQLVRQWYDQCISNHTQCDHPKNKYQPPRLLEVKSDSFRLVIPNEPGLSYLYATLSHCWGSNSHFLKLTSSNIDAMMQWAPVENLPTTFRDAVRLCCRIDIHYLWIDSLCIIQEGRSSEADWSDHVSRMSAIYSNGALNIAASCSSGPWGGLHTLRDPGMLKPAIIRGGHDYGLSEDIYWIGGEKNINAGVLFSPLNLRGWVFQERLLSPRVVHFESEQVFWECNSGEMCETYPCGGNSRKSPYSSLTNFALPTSAGCSGIVENYSRCKLSFPEKDKLAAFAGVARKISQYDDDKYYAGLFKSSLPGDLLWHNANKINKVTEANKKRPNTGVLLDDRHDCPSWSWAKIDAPICYTCPVGPYLVTIRDVQMMPVDSNSHYGPVSGGYMILRGFLLDWDWDMIAGTEPPKCHFDTEILACIDPQDLRILPFGFVLVNDSPSKAIIMISLILQKLDGKTQEEYNRVGWLQFTWATRDRSPLAKSEEGDDDPKANTWLSKAGEEFQEEWNAGVYKQDKVYKSDAWRSKAVSAFREEFRARGKGELDICIA</sequence>
<keyword evidence="3" id="KW-1185">Reference proteome</keyword>
<dbReference type="GeneID" id="54291437"/>
<dbReference type="RefSeq" id="XP_033382320.1">
    <property type="nucleotide sequence ID" value="XM_033534040.1"/>
</dbReference>
<accession>A0A6A5XME2</accession>
<dbReference type="PANTHER" id="PTHR33112:SF16">
    <property type="entry name" value="HETEROKARYON INCOMPATIBILITY DOMAIN-CONTAINING PROTEIN"/>
    <property type="match status" value="1"/>
</dbReference>
<dbReference type="InterPro" id="IPR010730">
    <property type="entry name" value="HET"/>
</dbReference>
<gene>
    <name evidence="2" type="ORF">BU24DRAFT_494345</name>
</gene>
<reference evidence="2" key="1">
    <citation type="journal article" date="2020" name="Stud. Mycol.">
        <title>101 Dothideomycetes genomes: a test case for predicting lifestyles and emergence of pathogens.</title>
        <authorList>
            <person name="Haridas S."/>
            <person name="Albert R."/>
            <person name="Binder M."/>
            <person name="Bloem J."/>
            <person name="Labutti K."/>
            <person name="Salamov A."/>
            <person name="Andreopoulos B."/>
            <person name="Baker S."/>
            <person name="Barry K."/>
            <person name="Bills G."/>
            <person name="Bluhm B."/>
            <person name="Cannon C."/>
            <person name="Castanera R."/>
            <person name="Culley D."/>
            <person name="Daum C."/>
            <person name="Ezra D."/>
            <person name="Gonzalez J."/>
            <person name="Henrissat B."/>
            <person name="Kuo A."/>
            <person name="Liang C."/>
            <person name="Lipzen A."/>
            <person name="Lutzoni F."/>
            <person name="Magnuson J."/>
            <person name="Mondo S."/>
            <person name="Nolan M."/>
            <person name="Ohm R."/>
            <person name="Pangilinan J."/>
            <person name="Park H.-J."/>
            <person name="Ramirez L."/>
            <person name="Alfaro M."/>
            <person name="Sun H."/>
            <person name="Tritt A."/>
            <person name="Yoshinaga Y."/>
            <person name="Zwiers L.-H."/>
            <person name="Turgeon B."/>
            <person name="Goodwin S."/>
            <person name="Spatafora J."/>
            <person name="Crous P."/>
            <person name="Grigoriev I."/>
        </authorList>
    </citation>
    <scope>NUCLEOTIDE SEQUENCE</scope>
    <source>
        <strain evidence="2">CBS 175.79</strain>
    </source>
</reference>
<dbReference type="EMBL" id="ML978071">
    <property type="protein sequence ID" value="KAF2013981.1"/>
    <property type="molecule type" value="Genomic_DNA"/>
</dbReference>
<evidence type="ECO:0000259" key="1">
    <source>
        <dbReference type="Pfam" id="PF06985"/>
    </source>
</evidence>
<organism evidence="2 3">
    <name type="scientific">Aaosphaeria arxii CBS 175.79</name>
    <dbReference type="NCBI Taxonomy" id="1450172"/>
    <lineage>
        <taxon>Eukaryota</taxon>
        <taxon>Fungi</taxon>
        <taxon>Dikarya</taxon>
        <taxon>Ascomycota</taxon>
        <taxon>Pezizomycotina</taxon>
        <taxon>Dothideomycetes</taxon>
        <taxon>Pleosporomycetidae</taxon>
        <taxon>Pleosporales</taxon>
        <taxon>Pleosporales incertae sedis</taxon>
        <taxon>Aaosphaeria</taxon>
    </lineage>
</organism>